<organism evidence="14 15">
    <name type="scientific">Desulfofustis glycolicus DSM 9705</name>
    <dbReference type="NCBI Taxonomy" id="1121409"/>
    <lineage>
        <taxon>Bacteria</taxon>
        <taxon>Pseudomonadati</taxon>
        <taxon>Thermodesulfobacteriota</taxon>
        <taxon>Desulfobulbia</taxon>
        <taxon>Desulfobulbales</taxon>
        <taxon>Desulfocapsaceae</taxon>
        <taxon>Desulfofustis</taxon>
    </lineage>
</organism>
<name>A0A1M5WLI3_9BACT</name>
<dbReference type="PROSITE" id="PS50113">
    <property type="entry name" value="PAC"/>
    <property type="match status" value="1"/>
</dbReference>
<dbReference type="SMART" id="SM00304">
    <property type="entry name" value="HAMP"/>
    <property type="match status" value="1"/>
</dbReference>
<dbReference type="InterPro" id="IPR004358">
    <property type="entry name" value="Sig_transdc_His_kin-like_C"/>
</dbReference>
<dbReference type="SUPFAM" id="SSF52172">
    <property type="entry name" value="CheY-like"/>
    <property type="match status" value="1"/>
</dbReference>
<dbReference type="SMART" id="SM00086">
    <property type="entry name" value="PAC"/>
    <property type="match status" value="2"/>
</dbReference>
<evidence type="ECO:0000259" key="11">
    <source>
        <dbReference type="PROSITE" id="PS50112"/>
    </source>
</evidence>
<dbReference type="PANTHER" id="PTHR43065:SF42">
    <property type="entry name" value="TWO-COMPONENT SENSOR PPRA"/>
    <property type="match status" value="1"/>
</dbReference>
<dbReference type="InterPro" id="IPR004010">
    <property type="entry name" value="Double_Cache_2"/>
</dbReference>
<dbReference type="Proteomes" id="UP000184139">
    <property type="component" value="Unassembled WGS sequence"/>
</dbReference>
<dbReference type="STRING" id="1121409.SAMN02745124_02396"/>
<dbReference type="CDD" id="cd00082">
    <property type="entry name" value="HisKA"/>
    <property type="match status" value="1"/>
</dbReference>
<keyword evidence="8" id="KW-0812">Transmembrane</keyword>
<reference evidence="14 15" key="1">
    <citation type="submission" date="2016-11" db="EMBL/GenBank/DDBJ databases">
        <authorList>
            <person name="Jaros S."/>
            <person name="Januszkiewicz K."/>
            <person name="Wedrychowicz H."/>
        </authorList>
    </citation>
    <scope>NUCLEOTIDE SEQUENCE [LARGE SCALE GENOMIC DNA]</scope>
    <source>
        <strain evidence="14 15">DSM 9705</strain>
    </source>
</reference>
<dbReference type="InterPro" id="IPR000700">
    <property type="entry name" value="PAS-assoc_C"/>
</dbReference>
<dbReference type="Gene3D" id="3.40.50.2300">
    <property type="match status" value="1"/>
</dbReference>
<evidence type="ECO:0000259" key="13">
    <source>
        <dbReference type="PROSITE" id="PS50885"/>
    </source>
</evidence>
<dbReference type="InterPro" id="IPR000014">
    <property type="entry name" value="PAS"/>
</dbReference>
<dbReference type="CDD" id="cd06225">
    <property type="entry name" value="HAMP"/>
    <property type="match status" value="1"/>
</dbReference>
<evidence type="ECO:0000256" key="1">
    <source>
        <dbReference type="ARBA" id="ARBA00000085"/>
    </source>
</evidence>
<evidence type="ECO:0000313" key="14">
    <source>
        <dbReference type="EMBL" id="SHH88415.1"/>
    </source>
</evidence>
<evidence type="ECO:0000259" key="9">
    <source>
        <dbReference type="PROSITE" id="PS50109"/>
    </source>
</evidence>
<protein>
    <recommendedName>
        <fullName evidence="3">histidine kinase</fullName>
        <ecNumber evidence="3">2.7.13.3</ecNumber>
    </recommendedName>
</protein>
<keyword evidence="8" id="KW-1133">Transmembrane helix</keyword>
<evidence type="ECO:0000256" key="6">
    <source>
        <dbReference type="ARBA" id="ARBA00022777"/>
    </source>
</evidence>
<dbReference type="AlphaFoldDB" id="A0A1M5WLI3"/>
<evidence type="ECO:0000256" key="3">
    <source>
        <dbReference type="ARBA" id="ARBA00012438"/>
    </source>
</evidence>
<dbReference type="Pfam" id="PF02518">
    <property type="entry name" value="HATPase_c"/>
    <property type="match status" value="1"/>
</dbReference>
<evidence type="ECO:0000259" key="10">
    <source>
        <dbReference type="PROSITE" id="PS50110"/>
    </source>
</evidence>
<dbReference type="NCBIfam" id="TIGR00229">
    <property type="entry name" value="sensory_box"/>
    <property type="match status" value="2"/>
</dbReference>
<evidence type="ECO:0000256" key="7">
    <source>
        <dbReference type="PROSITE-ProRule" id="PRU00169"/>
    </source>
</evidence>
<dbReference type="InterPro" id="IPR001610">
    <property type="entry name" value="PAC"/>
</dbReference>
<evidence type="ECO:0000256" key="5">
    <source>
        <dbReference type="ARBA" id="ARBA00022679"/>
    </source>
</evidence>
<dbReference type="CDD" id="cd12912">
    <property type="entry name" value="PDC2_MCP_like"/>
    <property type="match status" value="2"/>
</dbReference>
<dbReference type="SMART" id="SM00387">
    <property type="entry name" value="HATPase_c"/>
    <property type="match status" value="1"/>
</dbReference>
<dbReference type="InterPro" id="IPR036097">
    <property type="entry name" value="HisK_dim/P_sf"/>
</dbReference>
<dbReference type="PANTHER" id="PTHR43065">
    <property type="entry name" value="SENSOR HISTIDINE KINASE"/>
    <property type="match status" value="1"/>
</dbReference>
<dbReference type="GO" id="GO:0000155">
    <property type="term" value="F:phosphorelay sensor kinase activity"/>
    <property type="evidence" value="ECO:0007669"/>
    <property type="project" value="InterPro"/>
</dbReference>
<comment type="catalytic activity">
    <reaction evidence="1">
        <text>ATP + protein L-histidine = ADP + protein N-phospho-L-histidine.</text>
        <dbReference type="EC" id="2.7.13.3"/>
    </reaction>
</comment>
<dbReference type="PROSITE" id="PS50109">
    <property type="entry name" value="HIS_KIN"/>
    <property type="match status" value="1"/>
</dbReference>
<evidence type="ECO:0000256" key="2">
    <source>
        <dbReference type="ARBA" id="ARBA00004370"/>
    </source>
</evidence>
<feature type="domain" description="PAC" evidence="12">
    <location>
        <begin position="457"/>
        <end position="508"/>
    </location>
</feature>
<dbReference type="Gene3D" id="3.30.565.10">
    <property type="entry name" value="Histidine kinase-like ATPase, C-terminal domain"/>
    <property type="match status" value="1"/>
</dbReference>
<feature type="domain" description="HAMP" evidence="13">
    <location>
        <begin position="322"/>
        <end position="374"/>
    </location>
</feature>
<gene>
    <name evidence="14" type="ORF">SAMN02745124_02396</name>
</gene>
<dbReference type="PRINTS" id="PR00344">
    <property type="entry name" value="BCTRLSENSOR"/>
</dbReference>
<dbReference type="Gene3D" id="6.10.340.10">
    <property type="match status" value="1"/>
</dbReference>
<dbReference type="InterPro" id="IPR003594">
    <property type="entry name" value="HATPase_dom"/>
</dbReference>
<dbReference type="SMART" id="SM00448">
    <property type="entry name" value="REC"/>
    <property type="match status" value="1"/>
</dbReference>
<feature type="modified residue" description="4-aspartylphosphate" evidence="7">
    <location>
        <position position="936"/>
    </location>
</feature>
<dbReference type="PROSITE" id="PS50110">
    <property type="entry name" value="RESPONSE_REGULATORY"/>
    <property type="match status" value="1"/>
</dbReference>
<dbReference type="InterPro" id="IPR003661">
    <property type="entry name" value="HisK_dim/P_dom"/>
</dbReference>
<dbReference type="CDD" id="cd00130">
    <property type="entry name" value="PAS"/>
    <property type="match status" value="2"/>
</dbReference>
<dbReference type="Pfam" id="PF00512">
    <property type="entry name" value="HisKA"/>
    <property type="match status" value="1"/>
</dbReference>
<keyword evidence="5" id="KW-0808">Transferase</keyword>
<dbReference type="InterPro" id="IPR036890">
    <property type="entry name" value="HATPase_C_sf"/>
</dbReference>
<dbReference type="Pfam" id="PF08447">
    <property type="entry name" value="PAS_3"/>
    <property type="match status" value="1"/>
</dbReference>
<proteinExistence type="predicted"/>
<dbReference type="InterPro" id="IPR013655">
    <property type="entry name" value="PAS_fold_3"/>
</dbReference>
<keyword evidence="4 7" id="KW-0597">Phosphoprotein</keyword>
<evidence type="ECO:0000256" key="8">
    <source>
        <dbReference type="SAM" id="Phobius"/>
    </source>
</evidence>
<evidence type="ECO:0000256" key="4">
    <source>
        <dbReference type="ARBA" id="ARBA00022553"/>
    </source>
</evidence>
<dbReference type="EC" id="2.7.13.3" evidence="3"/>
<dbReference type="EMBL" id="FQXS01000013">
    <property type="protein sequence ID" value="SHH88415.1"/>
    <property type="molecule type" value="Genomic_DNA"/>
</dbReference>
<dbReference type="InterPro" id="IPR001789">
    <property type="entry name" value="Sig_transdc_resp-reg_receiver"/>
</dbReference>
<dbReference type="PROSITE" id="PS50885">
    <property type="entry name" value="HAMP"/>
    <property type="match status" value="1"/>
</dbReference>
<comment type="subcellular location">
    <subcellularLocation>
        <location evidence="2">Membrane</location>
    </subcellularLocation>
</comment>
<dbReference type="InterPro" id="IPR035965">
    <property type="entry name" value="PAS-like_dom_sf"/>
</dbReference>
<dbReference type="InterPro" id="IPR005467">
    <property type="entry name" value="His_kinase_dom"/>
</dbReference>
<feature type="domain" description="Response regulatory" evidence="10">
    <location>
        <begin position="885"/>
        <end position="1001"/>
    </location>
</feature>
<dbReference type="Gene3D" id="1.10.287.130">
    <property type="match status" value="1"/>
</dbReference>
<dbReference type="InterPro" id="IPR011006">
    <property type="entry name" value="CheY-like_superfamily"/>
</dbReference>
<sequence length="1009" mass="112505">MRSRIFFSFLAALIPALLLLTLSVELVLVPFITNDVKHELTNATGVLNNAVHASASVATRNHLQAIAEKNLEIARQQLSLVEQGLVTRDEVVRRLKEIFLGQQVGLSGYIYCLNSQGILEVHPNRELVGSDISSFAFARQQIDRKQGYIEYDWSNPDEPSARPKALYMVYFEELDWIISASSYRSEFAELLNPGDFTEVILSLRFGESGYAYLFNKEGELLIHPQLSDFNFFMQQEAPVDFVRAMLREGAGSMEYLWKNPGDPDGRRKIVVFESIPEYGWVVASSAYLDEIMAPVRAARLVVYGSILILVVAFALVSFLLSGRLTRPVRNMVRQLDLNTRMGTAEPLPVEGDDEFGRLAGEFNSFLKQIGAQTAVIRREQERYRSLFEASPDAIFLLHGIHFVDCNPATLFIFAASRQDIIGKTVVDVSPTRQPDGSRSEKAVQAISHGASNPETLQIFEWRHRRLDGRHFDAEVRLKAFTGSAEQSLTIAFVRDITERKRAELALRESEEKYRQLIENAHDAIFIAQDGRIVFANHQTAAMIGYSDQELKAQPFTFFIHPEDRELVIQRHSKRLRGDGGLPQNYVFRLLTKAQTETVIQLSAVLIEWNGRPATLNFARDITEQKRLENAFLHAQKMEAIGTLAGGIAHDFNNLLMAIQGRAELLHVEEKREKQLEHARAIEACVKSAGGLTRQLLGFARGGKYRPQPIDLSQLVRSSADLFGRTRKEIRVTIRCSAVPAVAEVDKAQLEQVLLNMYVNAWQAMPRGGELQIATALTDLDEAAGAANGVLPGRYALITVADSGIGIDQTIMPRIFEPFFTTKEKSRGTGLGLASAYGIIRNHGGFIGVDSEVKSGTVFTVYLPWSEKTPVTEERDDVSSIQGSETILLVDDETMILEVGQAMLEQLGYRVLIAQGGQAAVALMEHQSETIDLVILDLIMPGMDGGETLATLRNISQDVPVVLSSGYALNKQMEQVMAQGCSGFLQKPFSLSELSRLVRQILDSDKQKRR</sequence>
<dbReference type="Gene3D" id="3.30.450.20">
    <property type="entry name" value="PAS domain"/>
    <property type="match status" value="4"/>
</dbReference>
<dbReference type="SUPFAM" id="SSF55785">
    <property type="entry name" value="PYP-like sensor domain (PAS domain)"/>
    <property type="match status" value="2"/>
</dbReference>
<keyword evidence="15" id="KW-1185">Reference proteome</keyword>
<dbReference type="SMART" id="SM00388">
    <property type="entry name" value="HisKA"/>
    <property type="match status" value="1"/>
</dbReference>
<dbReference type="SMART" id="SM00091">
    <property type="entry name" value="PAS"/>
    <property type="match status" value="2"/>
</dbReference>
<dbReference type="Pfam" id="PF08269">
    <property type="entry name" value="dCache_2"/>
    <property type="match status" value="1"/>
</dbReference>
<dbReference type="GO" id="GO:0016020">
    <property type="term" value="C:membrane"/>
    <property type="evidence" value="ECO:0007669"/>
    <property type="project" value="UniProtKB-SubCell"/>
</dbReference>
<dbReference type="Pfam" id="PF13426">
    <property type="entry name" value="PAS_9"/>
    <property type="match status" value="1"/>
</dbReference>
<dbReference type="Pfam" id="PF00072">
    <property type="entry name" value="Response_reg"/>
    <property type="match status" value="1"/>
</dbReference>
<feature type="domain" description="Histidine kinase" evidence="9">
    <location>
        <begin position="646"/>
        <end position="866"/>
    </location>
</feature>
<evidence type="ECO:0000259" key="12">
    <source>
        <dbReference type="PROSITE" id="PS50113"/>
    </source>
</evidence>
<keyword evidence="8" id="KW-0472">Membrane</keyword>
<dbReference type="PROSITE" id="PS50112">
    <property type="entry name" value="PAS"/>
    <property type="match status" value="1"/>
</dbReference>
<dbReference type="InterPro" id="IPR003660">
    <property type="entry name" value="HAMP_dom"/>
</dbReference>
<dbReference type="SUPFAM" id="SSF47384">
    <property type="entry name" value="Homodimeric domain of signal transducing histidine kinase"/>
    <property type="match status" value="1"/>
</dbReference>
<feature type="transmembrane region" description="Helical" evidence="8">
    <location>
        <begin position="300"/>
        <end position="321"/>
    </location>
</feature>
<dbReference type="CDD" id="cd17546">
    <property type="entry name" value="REC_hyHK_CKI1_RcsC-like"/>
    <property type="match status" value="1"/>
</dbReference>
<accession>A0A1M5WLI3</accession>
<feature type="domain" description="PAS" evidence="11">
    <location>
        <begin position="509"/>
        <end position="578"/>
    </location>
</feature>
<dbReference type="SUPFAM" id="SSF55874">
    <property type="entry name" value="ATPase domain of HSP90 chaperone/DNA topoisomerase II/histidine kinase"/>
    <property type="match status" value="1"/>
</dbReference>
<evidence type="ECO:0000313" key="15">
    <source>
        <dbReference type="Proteomes" id="UP000184139"/>
    </source>
</evidence>
<keyword evidence="6" id="KW-0418">Kinase</keyword>